<keyword evidence="1" id="KW-0238">DNA-binding</keyword>
<dbReference type="GO" id="GO:0003677">
    <property type="term" value="F:DNA binding"/>
    <property type="evidence" value="ECO:0007669"/>
    <property type="project" value="UniProtKB-KW"/>
</dbReference>
<dbReference type="PANTHER" id="PTHR36924">
    <property type="entry name" value="ANTITOXIN HIGA-1"/>
    <property type="match status" value="1"/>
</dbReference>
<reference evidence="2 3" key="1">
    <citation type="submission" date="2018-08" db="EMBL/GenBank/DDBJ databases">
        <title>Complete genome sequencing of Blastochloris tepida GI.</title>
        <authorList>
            <person name="Tsukatani Y."/>
            <person name="Mori H."/>
        </authorList>
    </citation>
    <scope>NUCLEOTIDE SEQUENCE [LARGE SCALE GENOMIC DNA]</scope>
    <source>
        <strain evidence="2 3">GI</strain>
    </source>
</reference>
<dbReference type="KEGG" id="blag:BLTE_13700"/>
<name>A0A348FZF2_9HYPH</name>
<protein>
    <recommendedName>
        <fullName evidence="4">Transcriptional regulator</fullName>
    </recommendedName>
</protein>
<dbReference type="OrthoDB" id="3174593at2"/>
<evidence type="ECO:0000256" key="1">
    <source>
        <dbReference type="ARBA" id="ARBA00023125"/>
    </source>
</evidence>
<evidence type="ECO:0000313" key="2">
    <source>
        <dbReference type="EMBL" id="BBF92685.1"/>
    </source>
</evidence>
<accession>A0A348FZF2</accession>
<dbReference type="Proteomes" id="UP000266934">
    <property type="component" value="Chromosome"/>
</dbReference>
<dbReference type="CDD" id="cd00093">
    <property type="entry name" value="HTH_XRE"/>
    <property type="match status" value="1"/>
</dbReference>
<sequence>MIGPTPAVHPGEILREEFLLPLGLKPYGLAKSLRVPRTRIERLAREEVPVTADTALRLGRYFGTGPEFWMNLQTAYDIATTASNLPDLSEIHPHHAAA</sequence>
<dbReference type="PANTHER" id="PTHR36924:SF1">
    <property type="entry name" value="ANTITOXIN HIGA-1"/>
    <property type="match status" value="1"/>
</dbReference>
<gene>
    <name evidence="2" type="ORF">BLTE_13700</name>
</gene>
<organism evidence="2 3">
    <name type="scientific">Blastochloris tepida</name>
    <dbReference type="NCBI Taxonomy" id="2233851"/>
    <lineage>
        <taxon>Bacteria</taxon>
        <taxon>Pseudomonadati</taxon>
        <taxon>Pseudomonadota</taxon>
        <taxon>Alphaproteobacteria</taxon>
        <taxon>Hyphomicrobiales</taxon>
        <taxon>Blastochloridaceae</taxon>
        <taxon>Blastochloris</taxon>
    </lineage>
</organism>
<dbReference type="InterPro" id="IPR001387">
    <property type="entry name" value="Cro/C1-type_HTH"/>
</dbReference>
<dbReference type="InterPro" id="IPR013430">
    <property type="entry name" value="Toxin_antidote_HigA"/>
</dbReference>
<dbReference type="RefSeq" id="WP_126398744.1">
    <property type="nucleotide sequence ID" value="NZ_AP018907.1"/>
</dbReference>
<evidence type="ECO:0008006" key="4">
    <source>
        <dbReference type="Google" id="ProtNLM"/>
    </source>
</evidence>
<dbReference type="Gene3D" id="1.10.260.40">
    <property type="entry name" value="lambda repressor-like DNA-binding domains"/>
    <property type="match status" value="1"/>
</dbReference>
<dbReference type="InterPro" id="IPR010982">
    <property type="entry name" value="Lambda_DNA-bd_dom_sf"/>
</dbReference>
<dbReference type="EMBL" id="AP018907">
    <property type="protein sequence ID" value="BBF92685.1"/>
    <property type="molecule type" value="Genomic_DNA"/>
</dbReference>
<evidence type="ECO:0000313" key="3">
    <source>
        <dbReference type="Proteomes" id="UP000266934"/>
    </source>
</evidence>
<dbReference type="AlphaFoldDB" id="A0A348FZF2"/>
<dbReference type="NCBIfam" id="TIGR02607">
    <property type="entry name" value="antidote_HigA"/>
    <property type="match status" value="1"/>
</dbReference>
<dbReference type="SUPFAM" id="SSF47413">
    <property type="entry name" value="lambda repressor-like DNA-binding domains"/>
    <property type="match status" value="1"/>
</dbReference>
<proteinExistence type="predicted"/>
<keyword evidence="3" id="KW-1185">Reference proteome</keyword>